<comment type="caution">
    <text evidence="4">The sequence shown here is derived from an EMBL/GenBank/DDBJ whole genome shotgun (WGS) entry which is preliminary data.</text>
</comment>
<keyword evidence="5" id="KW-1185">Reference proteome</keyword>
<evidence type="ECO:0000313" key="4">
    <source>
        <dbReference type="EMBL" id="MBH5337571.1"/>
    </source>
</evidence>
<dbReference type="CDD" id="cd16936">
    <property type="entry name" value="HATPase_RsbW-like"/>
    <property type="match status" value="1"/>
</dbReference>
<dbReference type="InterPro" id="IPR050267">
    <property type="entry name" value="Anti-sigma-factor_SerPK"/>
</dbReference>
<dbReference type="PANTHER" id="PTHR35526:SF3">
    <property type="entry name" value="ANTI-SIGMA-F FACTOR RSBW"/>
    <property type="match status" value="1"/>
</dbReference>
<reference evidence="4 5" key="1">
    <citation type="submission" date="2020-09" db="EMBL/GenBank/DDBJ databases">
        <title>Biosynthesis of the nuclear factor of activated T cells inhibitor NFAT-133 and its congeners in Streptomyces pactum.</title>
        <authorList>
            <person name="Zhou W."/>
            <person name="Posri P."/>
            <person name="Abugrain M.E."/>
            <person name="Weisberg A.J."/>
            <person name="Chang J.H."/>
            <person name="Mahmud T."/>
        </authorList>
    </citation>
    <scope>NUCLEOTIDE SEQUENCE [LARGE SCALE GENOMIC DNA]</scope>
    <source>
        <strain evidence="4 5">ATCC 27456</strain>
    </source>
</reference>
<dbReference type="InterPro" id="IPR036890">
    <property type="entry name" value="HATPase_C_sf"/>
</dbReference>
<feature type="domain" description="Histidine kinase/HSP90-like ATPase" evidence="3">
    <location>
        <begin position="39"/>
        <end position="158"/>
    </location>
</feature>
<dbReference type="RefSeq" id="WP_197990848.1">
    <property type="nucleotide sequence ID" value="NZ_JACYXC010000001.1"/>
</dbReference>
<organism evidence="4 5">
    <name type="scientific">Streptomyces pactum</name>
    <dbReference type="NCBI Taxonomy" id="68249"/>
    <lineage>
        <taxon>Bacteria</taxon>
        <taxon>Bacillati</taxon>
        <taxon>Actinomycetota</taxon>
        <taxon>Actinomycetes</taxon>
        <taxon>Kitasatosporales</taxon>
        <taxon>Streptomycetaceae</taxon>
        <taxon>Streptomyces</taxon>
    </lineage>
</organism>
<keyword evidence="1" id="KW-0723">Serine/threonine-protein kinase</keyword>
<evidence type="ECO:0000313" key="5">
    <source>
        <dbReference type="Proteomes" id="UP000807371"/>
    </source>
</evidence>
<keyword evidence="1" id="KW-0418">Kinase</keyword>
<dbReference type="InterPro" id="IPR003594">
    <property type="entry name" value="HATPase_dom"/>
</dbReference>
<dbReference type="Gene3D" id="3.30.565.10">
    <property type="entry name" value="Histidine kinase-like ATPase, C-terminal domain"/>
    <property type="match status" value="1"/>
</dbReference>
<evidence type="ECO:0000259" key="3">
    <source>
        <dbReference type="Pfam" id="PF13581"/>
    </source>
</evidence>
<dbReference type="GO" id="GO:0005524">
    <property type="term" value="F:ATP binding"/>
    <property type="evidence" value="ECO:0007669"/>
    <property type="project" value="UniProtKB-KW"/>
</dbReference>
<dbReference type="PANTHER" id="PTHR35526">
    <property type="entry name" value="ANTI-SIGMA-F FACTOR RSBW-RELATED"/>
    <property type="match status" value="1"/>
</dbReference>
<feature type="region of interest" description="Disordered" evidence="2">
    <location>
        <begin position="111"/>
        <end position="131"/>
    </location>
</feature>
<proteinExistence type="predicted"/>
<dbReference type="SUPFAM" id="SSF55874">
    <property type="entry name" value="ATPase domain of HSP90 chaperone/DNA topoisomerase II/histidine kinase"/>
    <property type="match status" value="1"/>
</dbReference>
<accession>A0ABS0NQU1</accession>
<evidence type="ECO:0000256" key="2">
    <source>
        <dbReference type="SAM" id="MobiDB-lite"/>
    </source>
</evidence>
<gene>
    <name evidence="4" type="ORF">IHE55_23515</name>
</gene>
<keyword evidence="1" id="KW-0808">Transferase</keyword>
<sequence>MKRQPAHRGGTDTRWPESTPATEGERGRGTVLEIRLHRAELSGVADVRRRLRTLLDHWGAPGRADAAELLISELVTNALVHSGGGAVVTATLDAEGGGRGPARLHVEVRDFTGRRPTPRPPTPEGAEEGTSGRGLLLVNALADAWGVRPQGVGKVVWFDLYGTAA</sequence>
<dbReference type="Proteomes" id="UP000807371">
    <property type="component" value="Unassembled WGS sequence"/>
</dbReference>
<dbReference type="EMBL" id="JACYXC010000001">
    <property type="protein sequence ID" value="MBH5337571.1"/>
    <property type="molecule type" value="Genomic_DNA"/>
</dbReference>
<protein>
    <submittedName>
        <fullName evidence="4">ATP-binding protein</fullName>
    </submittedName>
</protein>
<dbReference type="Pfam" id="PF13581">
    <property type="entry name" value="HATPase_c_2"/>
    <property type="match status" value="1"/>
</dbReference>
<feature type="region of interest" description="Disordered" evidence="2">
    <location>
        <begin position="1"/>
        <end position="28"/>
    </location>
</feature>
<keyword evidence="4" id="KW-0067">ATP-binding</keyword>
<name>A0ABS0NQU1_9ACTN</name>
<evidence type="ECO:0000256" key="1">
    <source>
        <dbReference type="ARBA" id="ARBA00022527"/>
    </source>
</evidence>
<keyword evidence="4" id="KW-0547">Nucleotide-binding</keyword>